<dbReference type="AlphaFoldDB" id="U2YXM9"/>
<proteinExistence type="predicted"/>
<name>U2YXM9_9EURY</name>
<sequence length="299" mass="33846">MHHRPLNFRVARRLRVRPFGGDGVDLVDEEDRRLLLLGEVEEVADEARPLTDELLDELAAGHLDERRVRLVRDGLRHHRLPRARRAVEQDAARRFDADGLELLGVDEGVLDGLAHLAQFRFETADVLVLDGRRLIDLHRLRAGVRLVVEDVLNAERVVDRDAIADLDALARPLGDVRQYLLIVPVLLDDRAVLGEILDRREVEGGGLQRLVLALKVVDVLAEVGAVVPHRRQLLFELIVHVDQPAEVVSERRQPLFRARFGIELERRPIRESRATRHSLTAIGPAERRSFGSRTHPVAV</sequence>
<dbReference type="EMBL" id="BATA01000103">
    <property type="protein sequence ID" value="GAD53800.1"/>
    <property type="molecule type" value="Genomic_DNA"/>
</dbReference>
<accession>U2YXM9</accession>
<keyword evidence="2" id="KW-1185">Reference proteome</keyword>
<evidence type="ECO:0000313" key="1">
    <source>
        <dbReference type="EMBL" id="GAD53800.1"/>
    </source>
</evidence>
<organism evidence="1 2">
    <name type="scientific">Halarchaeum acidiphilum MH1-52-1</name>
    <dbReference type="NCBI Taxonomy" id="1261545"/>
    <lineage>
        <taxon>Archaea</taxon>
        <taxon>Methanobacteriati</taxon>
        <taxon>Methanobacteriota</taxon>
        <taxon>Stenosarchaea group</taxon>
        <taxon>Halobacteria</taxon>
        <taxon>Halobacteriales</taxon>
        <taxon>Halobacteriaceae</taxon>
    </lineage>
</organism>
<comment type="caution">
    <text evidence="1">The sequence shown here is derived from an EMBL/GenBank/DDBJ whole genome shotgun (WGS) entry which is preliminary data.</text>
</comment>
<protein>
    <submittedName>
        <fullName evidence="1">Uncharacterized protein</fullName>
    </submittedName>
</protein>
<reference evidence="1 2" key="1">
    <citation type="submission" date="2013-09" db="EMBL/GenBank/DDBJ databases">
        <title>Whole genome sequencing of Halarchaeum acidiphilum strain MH1-52-1.</title>
        <authorList>
            <person name="Shimane Y."/>
            <person name="Minegishi H."/>
            <person name="Nishi S."/>
            <person name="Echigo A."/>
            <person name="Shuto A."/>
            <person name="Konishi M."/>
            <person name="Ito T."/>
            <person name="Ohkuma M."/>
            <person name="Ohta Y."/>
            <person name="Nagano Y."/>
            <person name="Tsubouchi T."/>
            <person name="Mori K."/>
            <person name="Usui K."/>
            <person name="Kamekura M."/>
            <person name="Usami R."/>
            <person name="Takaki Y."/>
            <person name="Hatada Y."/>
        </authorList>
    </citation>
    <scope>NUCLEOTIDE SEQUENCE [LARGE SCALE GENOMIC DNA]</scope>
    <source>
        <strain evidence="1 2">JCM 16109</strain>
    </source>
</reference>
<evidence type="ECO:0000313" key="2">
    <source>
        <dbReference type="Proteomes" id="UP000016986"/>
    </source>
</evidence>
<gene>
    <name evidence="1" type="ORF">MBEHAL_2560</name>
</gene>
<dbReference type="Proteomes" id="UP000016986">
    <property type="component" value="Unassembled WGS sequence"/>
</dbReference>